<accession>A0A8S0QX93</accession>
<keyword evidence="4" id="KW-0804">Transcription</keyword>
<dbReference type="PANTHER" id="PTHR31920:SF37">
    <property type="entry name" value="B3 DOMAIN-CONTAINING TRANSCRIPTION FACTOR VRN1"/>
    <property type="match status" value="1"/>
</dbReference>
<dbReference type="Proteomes" id="UP000594638">
    <property type="component" value="Unassembled WGS sequence"/>
</dbReference>
<evidence type="ECO:0000313" key="7">
    <source>
        <dbReference type="EMBL" id="CAA2971110.1"/>
    </source>
</evidence>
<dbReference type="GO" id="GO:0003677">
    <property type="term" value="F:DNA binding"/>
    <property type="evidence" value="ECO:0007669"/>
    <property type="project" value="UniProtKB-KW"/>
</dbReference>
<evidence type="ECO:0000313" key="8">
    <source>
        <dbReference type="Proteomes" id="UP000594638"/>
    </source>
</evidence>
<dbReference type="InterPro" id="IPR003340">
    <property type="entry name" value="B3_DNA-bd"/>
</dbReference>
<dbReference type="PROSITE" id="PS50863">
    <property type="entry name" value="B3"/>
    <property type="match status" value="2"/>
</dbReference>
<sequence>MGERSNLPARFFKVILPSTTTQQRLRIPNKFVEKYGNELSSIVKLSDPIDIIWCVRLVKVETTLWLHDGWEKFVEDHSIGYGYFLLFKYKGNSCFNVRIFDLTATEVDYLDNNHNFKGTNHDTRNISYKRDISSSRNEGGFNATRGRTHGVKRGYSDATETSKSLRFYRTRSKCKIEDGRLEIKKENLNIPRSFSPKNPSFTVVLKPYHLLKYTLYVPAAFAEHLASKSGYIELCDSNGKKWLVRFTRNIKPNENNLSSGWATVLKEKSLKVGDTCVFELIDINKLMLKVFTFCNTSTARIKQSSS</sequence>
<dbReference type="CDD" id="cd10017">
    <property type="entry name" value="B3_DNA"/>
    <property type="match status" value="2"/>
</dbReference>
<dbReference type="PANTHER" id="PTHR31920">
    <property type="entry name" value="B3 DOMAIN-CONTAINING"/>
    <property type="match status" value="1"/>
</dbReference>
<protein>
    <submittedName>
        <fullName evidence="7">B3 domain-containing transcription factor VRN1-like</fullName>
    </submittedName>
</protein>
<reference evidence="7 8" key="1">
    <citation type="submission" date="2019-12" db="EMBL/GenBank/DDBJ databases">
        <authorList>
            <person name="Alioto T."/>
            <person name="Alioto T."/>
            <person name="Gomez Garrido J."/>
        </authorList>
    </citation>
    <scope>NUCLEOTIDE SEQUENCE [LARGE SCALE GENOMIC DNA]</scope>
</reference>
<dbReference type="AlphaFoldDB" id="A0A8S0QX93"/>
<feature type="domain" description="TF-B3" evidence="6">
    <location>
        <begin position="200"/>
        <end position="294"/>
    </location>
</feature>
<evidence type="ECO:0000256" key="2">
    <source>
        <dbReference type="ARBA" id="ARBA00023015"/>
    </source>
</evidence>
<organism evidence="7 8">
    <name type="scientific">Olea europaea subsp. europaea</name>
    <dbReference type="NCBI Taxonomy" id="158383"/>
    <lineage>
        <taxon>Eukaryota</taxon>
        <taxon>Viridiplantae</taxon>
        <taxon>Streptophyta</taxon>
        <taxon>Embryophyta</taxon>
        <taxon>Tracheophyta</taxon>
        <taxon>Spermatophyta</taxon>
        <taxon>Magnoliopsida</taxon>
        <taxon>eudicotyledons</taxon>
        <taxon>Gunneridae</taxon>
        <taxon>Pentapetalae</taxon>
        <taxon>asterids</taxon>
        <taxon>lamiids</taxon>
        <taxon>Lamiales</taxon>
        <taxon>Oleaceae</taxon>
        <taxon>Oleeae</taxon>
        <taxon>Olea</taxon>
    </lineage>
</organism>
<dbReference type="Pfam" id="PF02362">
    <property type="entry name" value="B3"/>
    <property type="match status" value="2"/>
</dbReference>
<comment type="caution">
    <text evidence="7">The sequence shown here is derived from an EMBL/GenBank/DDBJ whole genome shotgun (WGS) entry which is preliminary data.</text>
</comment>
<dbReference type="SUPFAM" id="SSF101936">
    <property type="entry name" value="DNA-binding pseudobarrel domain"/>
    <property type="match status" value="2"/>
</dbReference>
<comment type="subcellular location">
    <subcellularLocation>
        <location evidence="1">Nucleus</location>
    </subcellularLocation>
</comment>
<keyword evidence="8" id="KW-1185">Reference proteome</keyword>
<dbReference type="EMBL" id="CACTIH010001996">
    <property type="protein sequence ID" value="CAA2971110.1"/>
    <property type="molecule type" value="Genomic_DNA"/>
</dbReference>
<dbReference type="Gramene" id="OE9A081115T1">
    <property type="protein sequence ID" value="OE9A081115C1"/>
    <property type="gene ID" value="OE9A081115"/>
</dbReference>
<feature type="domain" description="TF-B3" evidence="6">
    <location>
        <begin position="10"/>
        <end position="103"/>
    </location>
</feature>
<proteinExistence type="predicted"/>
<evidence type="ECO:0000259" key="6">
    <source>
        <dbReference type="PROSITE" id="PS50863"/>
    </source>
</evidence>
<keyword evidence="2" id="KW-0805">Transcription regulation</keyword>
<dbReference type="SMART" id="SM01019">
    <property type="entry name" value="B3"/>
    <property type="match status" value="2"/>
</dbReference>
<dbReference type="InterPro" id="IPR015300">
    <property type="entry name" value="DNA-bd_pseudobarrel_sf"/>
</dbReference>
<keyword evidence="3" id="KW-0238">DNA-binding</keyword>
<evidence type="ECO:0000256" key="3">
    <source>
        <dbReference type="ARBA" id="ARBA00023125"/>
    </source>
</evidence>
<dbReference type="GO" id="GO:0005634">
    <property type="term" value="C:nucleus"/>
    <property type="evidence" value="ECO:0007669"/>
    <property type="project" value="UniProtKB-SubCell"/>
</dbReference>
<evidence type="ECO:0000256" key="1">
    <source>
        <dbReference type="ARBA" id="ARBA00004123"/>
    </source>
</evidence>
<keyword evidence="5" id="KW-0539">Nucleus</keyword>
<gene>
    <name evidence="7" type="ORF">OLEA9_A081115</name>
</gene>
<dbReference type="OrthoDB" id="913998at2759"/>
<name>A0A8S0QX93_OLEEU</name>
<evidence type="ECO:0000256" key="4">
    <source>
        <dbReference type="ARBA" id="ARBA00023163"/>
    </source>
</evidence>
<evidence type="ECO:0000256" key="5">
    <source>
        <dbReference type="ARBA" id="ARBA00023242"/>
    </source>
</evidence>
<dbReference type="InterPro" id="IPR050655">
    <property type="entry name" value="Plant_B3_domain"/>
</dbReference>
<dbReference type="Gene3D" id="2.40.330.10">
    <property type="entry name" value="DNA-binding pseudobarrel domain"/>
    <property type="match status" value="2"/>
</dbReference>